<name>A0A0A1WFS0_ZEUCU</name>
<proteinExistence type="predicted"/>
<dbReference type="AlphaFoldDB" id="A0A0A1WFS0"/>
<feature type="non-terminal residue" evidence="2">
    <location>
        <position position="1"/>
    </location>
</feature>
<keyword evidence="1" id="KW-1133">Transmembrane helix</keyword>
<protein>
    <submittedName>
        <fullName evidence="2">Spore wall protein 30</fullName>
    </submittedName>
</protein>
<evidence type="ECO:0000256" key="1">
    <source>
        <dbReference type="SAM" id="Phobius"/>
    </source>
</evidence>
<keyword evidence="1" id="KW-0472">Membrane</keyword>
<reference evidence="2" key="2">
    <citation type="journal article" date="2015" name="Gigascience">
        <title>Reconstructing a comprehensive transcriptome assembly of a white-pupal translocated strain of the pest fruit fly Bactrocera cucurbitae.</title>
        <authorList>
            <person name="Sim S.B."/>
            <person name="Calla B."/>
            <person name="Hall B."/>
            <person name="DeRego T."/>
            <person name="Geib S.M."/>
        </authorList>
    </citation>
    <scope>NUCLEOTIDE SEQUENCE</scope>
</reference>
<dbReference type="EMBL" id="GBXI01016443">
    <property type="protein sequence ID" value="JAC97848.1"/>
    <property type="molecule type" value="Transcribed_RNA"/>
</dbReference>
<gene>
    <name evidence="2" type="primary">SWP30</name>
    <name evidence="2" type="ORF">g.5301</name>
</gene>
<accession>A0A0A1WFS0</accession>
<sequence length="132" mass="14809">RGTFKCRSSIQKPLVKFCLLCNSISIKAFLIPTKMKYISCVFLTIVILQVIQQFMCLPLDNSEYHDSADFNENVEHSNVGPRVRRQHFSRSYPNGYIAGGVYSIPGGVASYAHSAHGIPAPEGLNFDYDLDY</sequence>
<evidence type="ECO:0000313" key="2">
    <source>
        <dbReference type="EMBL" id="JAC97848.1"/>
    </source>
</evidence>
<feature type="transmembrane region" description="Helical" evidence="1">
    <location>
        <begin position="37"/>
        <end position="55"/>
    </location>
</feature>
<reference evidence="2" key="1">
    <citation type="submission" date="2014-11" db="EMBL/GenBank/DDBJ databases">
        <authorList>
            <person name="Geib S."/>
        </authorList>
    </citation>
    <scope>NUCLEOTIDE SEQUENCE</scope>
</reference>
<organism evidence="2">
    <name type="scientific">Zeugodacus cucurbitae</name>
    <name type="common">Melon fruit fly</name>
    <name type="synonym">Bactrocera cucurbitae</name>
    <dbReference type="NCBI Taxonomy" id="28588"/>
    <lineage>
        <taxon>Eukaryota</taxon>
        <taxon>Metazoa</taxon>
        <taxon>Ecdysozoa</taxon>
        <taxon>Arthropoda</taxon>
        <taxon>Hexapoda</taxon>
        <taxon>Insecta</taxon>
        <taxon>Pterygota</taxon>
        <taxon>Neoptera</taxon>
        <taxon>Endopterygota</taxon>
        <taxon>Diptera</taxon>
        <taxon>Brachycera</taxon>
        <taxon>Muscomorpha</taxon>
        <taxon>Tephritoidea</taxon>
        <taxon>Tephritidae</taxon>
        <taxon>Zeugodacus</taxon>
        <taxon>Zeugodacus</taxon>
    </lineage>
</organism>
<keyword evidence="1" id="KW-0812">Transmembrane</keyword>